<keyword evidence="2" id="KW-1185">Reference proteome</keyword>
<dbReference type="Proteomes" id="UP001055811">
    <property type="component" value="Linkage Group LG07"/>
</dbReference>
<gene>
    <name evidence="1" type="ORF">L2E82_38551</name>
</gene>
<reference evidence="2" key="1">
    <citation type="journal article" date="2022" name="Mol. Ecol. Resour.">
        <title>The genomes of chicory, endive, great burdock and yacon provide insights into Asteraceae palaeo-polyploidization history and plant inulin production.</title>
        <authorList>
            <person name="Fan W."/>
            <person name="Wang S."/>
            <person name="Wang H."/>
            <person name="Wang A."/>
            <person name="Jiang F."/>
            <person name="Liu H."/>
            <person name="Zhao H."/>
            <person name="Xu D."/>
            <person name="Zhang Y."/>
        </authorList>
    </citation>
    <scope>NUCLEOTIDE SEQUENCE [LARGE SCALE GENOMIC DNA]</scope>
    <source>
        <strain evidence="2">cv. Punajuju</strain>
    </source>
</reference>
<sequence>MSSTATLDKESFLKEENQRQTLPQPSEETFTAKTNFQKPGKLKGSHCFQPTVGEGTDKGVSSESKTSDNTPMTKSDVAGMQKPKEDIYLGGTTDEGTSKRKQQQTDPFEEAQTVDGNIPRETKKMK</sequence>
<evidence type="ECO:0000313" key="2">
    <source>
        <dbReference type="Proteomes" id="UP001055811"/>
    </source>
</evidence>
<accession>A0ACB9AHG1</accession>
<name>A0ACB9AHG1_CICIN</name>
<dbReference type="EMBL" id="CM042015">
    <property type="protein sequence ID" value="KAI3708941.1"/>
    <property type="molecule type" value="Genomic_DNA"/>
</dbReference>
<comment type="caution">
    <text evidence="1">The sequence shown here is derived from an EMBL/GenBank/DDBJ whole genome shotgun (WGS) entry which is preliminary data.</text>
</comment>
<protein>
    <submittedName>
        <fullName evidence="1">Uncharacterized protein</fullName>
    </submittedName>
</protein>
<organism evidence="1 2">
    <name type="scientific">Cichorium intybus</name>
    <name type="common">Chicory</name>
    <dbReference type="NCBI Taxonomy" id="13427"/>
    <lineage>
        <taxon>Eukaryota</taxon>
        <taxon>Viridiplantae</taxon>
        <taxon>Streptophyta</taxon>
        <taxon>Embryophyta</taxon>
        <taxon>Tracheophyta</taxon>
        <taxon>Spermatophyta</taxon>
        <taxon>Magnoliopsida</taxon>
        <taxon>eudicotyledons</taxon>
        <taxon>Gunneridae</taxon>
        <taxon>Pentapetalae</taxon>
        <taxon>asterids</taxon>
        <taxon>campanulids</taxon>
        <taxon>Asterales</taxon>
        <taxon>Asteraceae</taxon>
        <taxon>Cichorioideae</taxon>
        <taxon>Cichorieae</taxon>
        <taxon>Cichoriinae</taxon>
        <taxon>Cichorium</taxon>
    </lineage>
</organism>
<reference evidence="1 2" key="2">
    <citation type="journal article" date="2022" name="Mol. Ecol. Resour.">
        <title>The genomes of chicory, endive, great burdock and yacon provide insights into Asteraceae paleo-polyploidization history and plant inulin production.</title>
        <authorList>
            <person name="Fan W."/>
            <person name="Wang S."/>
            <person name="Wang H."/>
            <person name="Wang A."/>
            <person name="Jiang F."/>
            <person name="Liu H."/>
            <person name="Zhao H."/>
            <person name="Xu D."/>
            <person name="Zhang Y."/>
        </authorList>
    </citation>
    <scope>NUCLEOTIDE SEQUENCE [LARGE SCALE GENOMIC DNA]</scope>
    <source>
        <strain evidence="2">cv. Punajuju</strain>
        <tissue evidence="1">Leaves</tissue>
    </source>
</reference>
<proteinExistence type="predicted"/>
<evidence type="ECO:0000313" key="1">
    <source>
        <dbReference type="EMBL" id="KAI3708941.1"/>
    </source>
</evidence>